<sequence>MLRLVPCALLLACLAGCAAPGAHSLGNYSDAPAPVQQQLAAAAVKQLAVLYPPGHTRFALQQAVSDGFGQPLAADLRARGYALQEFKAGASESAGSAAAPPAADAGVPLGYLLDQAAGPGLYRISLRVGSQTLTRVYQAHDGQLAPAGAWLRKE</sequence>
<gene>
    <name evidence="2" type="ORF">HUK68_19495</name>
</gene>
<geneLocation type="plasmid" evidence="2 3">
    <name>unnamed1</name>
</geneLocation>
<evidence type="ECO:0000313" key="3">
    <source>
        <dbReference type="Proteomes" id="UP000509579"/>
    </source>
</evidence>
<dbReference type="AlphaFoldDB" id="A0A6N1XAM3"/>
<dbReference type="EMBL" id="CP054841">
    <property type="protein sequence ID" value="QKV55132.1"/>
    <property type="molecule type" value="Genomic_DNA"/>
</dbReference>
<feature type="chain" id="PRO_5026743821" evidence="1">
    <location>
        <begin position="19"/>
        <end position="154"/>
    </location>
</feature>
<dbReference type="KEGG" id="aant:HUK68_19495"/>
<keyword evidence="3" id="KW-1185">Reference proteome</keyword>
<evidence type="ECO:0000256" key="1">
    <source>
        <dbReference type="SAM" id="SignalP"/>
    </source>
</evidence>
<dbReference type="RefSeq" id="WP_175505920.1">
    <property type="nucleotide sequence ID" value="NZ_CP054841.1"/>
</dbReference>
<name>A0A6N1XAM3_9BURK</name>
<dbReference type="Proteomes" id="UP000509579">
    <property type="component" value="Plasmid unnamed1"/>
</dbReference>
<reference evidence="2 3" key="1">
    <citation type="submission" date="2020-06" db="EMBL/GenBank/DDBJ databases">
        <title>Acidovorax antarctica sp. nov., isolated from Corinth ice sheet soil, Antarctic Fields Peninsula.</title>
        <authorList>
            <person name="Xu Q."/>
            <person name="Peng F."/>
        </authorList>
    </citation>
    <scope>NUCLEOTIDE SEQUENCE [LARGE SCALE GENOMIC DNA]</scope>
    <source>
        <strain evidence="2 3">16-35-5</strain>
        <plasmid evidence="2 3">unnamed1</plasmid>
    </source>
</reference>
<accession>A0A6N1XAM3</accession>
<dbReference type="InterPro" id="IPR010837">
    <property type="entry name" value="Conjugal_tfr_TrbH"/>
</dbReference>
<organism evidence="2 3">
    <name type="scientific">Comamonas antarctica</name>
    <dbReference type="NCBI Taxonomy" id="2743470"/>
    <lineage>
        <taxon>Bacteria</taxon>
        <taxon>Pseudomonadati</taxon>
        <taxon>Pseudomonadota</taxon>
        <taxon>Betaproteobacteria</taxon>
        <taxon>Burkholderiales</taxon>
        <taxon>Comamonadaceae</taxon>
        <taxon>Comamonas</taxon>
    </lineage>
</organism>
<feature type="signal peptide" evidence="1">
    <location>
        <begin position="1"/>
        <end position="18"/>
    </location>
</feature>
<keyword evidence="1" id="KW-0732">Signal</keyword>
<evidence type="ECO:0000313" key="2">
    <source>
        <dbReference type="EMBL" id="QKV55132.1"/>
    </source>
</evidence>
<dbReference type="Pfam" id="PF07283">
    <property type="entry name" value="TrbH"/>
    <property type="match status" value="1"/>
</dbReference>
<proteinExistence type="predicted"/>
<protein>
    <submittedName>
        <fullName evidence="2">Conjugal transfer protein TrbH</fullName>
    </submittedName>
</protein>
<keyword evidence="2" id="KW-0614">Plasmid</keyword>